<accession>A0AAV5JW33</accession>
<dbReference type="Proteomes" id="UP001054252">
    <property type="component" value="Unassembled WGS sequence"/>
</dbReference>
<gene>
    <name evidence="1" type="ORF">SLEP1_g27480</name>
</gene>
<protein>
    <submittedName>
        <fullName evidence="1">Uncharacterized protein</fullName>
    </submittedName>
</protein>
<sequence>MIPFMWSFLLASARDRFVHHQPSLLLSLSTHAKRFFSIFDRLLLGSNFTVNNLS</sequence>
<organism evidence="1 2">
    <name type="scientific">Rubroshorea leprosula</name>
    <dbReference type="NCBI Taxonomy" id="152421"/>
    <lineage>
        <taxon>Eukaryota</taxon>
        <taxon>Viridiplantae</taxon>
        <taxon>Streptophyta</taxon>
        <taxon>Embryophyta</taxon>
        <taxon>Tracheophyta</taxon>
        <taxon>Spermatophyta</taxon>
        <taxon>Magnoliopsida</taxon>
        <taxon>eudicotyledons</taxon>
        <taxon>Gunneridae</taxon>
        <taxon>Pentapetalae</taxon>
        <taxon>rosids</taxon>
        <taxon>malvids</taxon>
        <taxon>Malvales</taxon>
        <taxon>Dipterocarpaceae</taxon>
        <taxon>Rubroshorea</taxon>
    </lineage>
</organism>
<comment type="caution">
    <text evidence="1">The sequence shown here is derived from an EMBL/GenBank/DDBJ whole genome shotgun (WGS) entry which is preliminary data.</text>
</comment>
<dbReference type="EMBL" id="BPVZ01000046">
    <property type="protein sequence ID" value="GKV16911.1"/>
    <property type="molecule type" value="Genomic_DNA"/>
</dbReference>
<evidence type="ECO:0000313" key="2">
    <source>
        <dbReference type="Proteomes" id="UP001054252"/>
    </source>
</evidence>
<name>A0AAV5JW33_9ROSI</name>
<keyword evidence="2" id="KW-1185">Reference proteome</keyword>
<dbReference type="AlphaFoldDB" id="A0AAV5JW33"/>
<reference evidence="1 2" key="1">
    <citation type="journal article" date="2021" name="Commun. Biol.">
        <title>The genome of Shorea leprosula (Dipterocarpaceae) highlights the ecological relevance of drought in aseasonal tropical rainforests.</title>
        <authorList>
            <person name="Ng K.K.S."/>
            <person name="Kobayashi M.J."/>
            <person name="Fawcett J.A."/>
            <person name="Hatakeyama M."/>
            <person name="Paape T."/>
            <person name="Ng C.H."/>
            <person name="Ang C.C."/>
            <person name="Tnah L.H."/>
            <person name="Lee C.T."/>
            <person name="Nishiyama T."/>
            <person name="Sese J."/>
            <person name="O'Brien M.J."/>
            <person name="Copetti D."/>
            <person name="Mohd Noor M.I."/>
            <person name="Ong R.C."/>
            <person name="Putra M."/>
            <person name="Sireger I.Z."/>
            <person name="Indrioko S."/>
            <person name="Kosugi Y."/>
            <person name="Izuno A."/>
            <person name="Isagi Y."/>
            <person name="Lee S.L."/>
            <person name="Shimizu K.K."/>
        </authorList>
    </citation>
    <scope>NUCLEOTIDE SEQUENCE [LARGE SCALE GENOMIC DNA]</scope>
    <source>
        <strain evidence="1">214</strain>
    </source>
</reference>
<evidence type="ECO:0000313" key="1">
    <source>
        <dbReference type="EMBL" id="GKV16911.1"/>
    </source>
</evidence>
<proteinExistence type="predicted"/>